<evidence type="ECO:0000313" key="9">
    <source>
        <dbReference type="EMBL" id="XDQ45212.1"/>
    </source>
</evidence>
<dbReference type="GO" id="GO:0071555">
    <property type="term" value="P:cell wall organization"/>
    <property type="evidence" value="ECO:0007669"/>
    <property type="project" value="TreeGrafter"/>
</dbReference>
<feature type="transmembrane region" description="Helical" evidence="8">
    <location>
        <begin position="167"/>
        <end position="184"/>
    </location>
</feature>
<feature type="transmembrane region" description="Helical" evidence="8">
    <location>
        <begin position="143"/>
        <end position="161"/>
    </location>
</feature>
<dbReference type="PANTHER" id="PTHR22926:SF3">
    <property type="entry name" value="UNDECAPRENYL-PHOSPHATE ALPHA-N-ACETYLGLUCOSAMINYL 1-PHOSPHATE TRANSFERASE"/>
    <property type="match status" value="1"/>
</dbReference>
<evidence type="ECO:0000256" key="2">
    <source>
        <dbReference type="ARBA" id="ARBA00022475"/>
    </source>
</evidence>
<name>A0AB39QRZ7_9ACTN</name>
<dbReference type="CDD" id="cd06853">
    <property type="entry name" value="GT_WecA_like"/>
    <property type="match status" value="1"/>
</dbReference>
<feature type="transmembrane region" description="Helical" evidence="8">
    <location>
        <begin position="191"/>
        <end position="211"/>
    </location>
</feature>
<feature type="region of interest" description="Disordered" evidence="7">
    <location>
        <begin position="340"/>
        <end position="389"/>
    </location>
</feature>
<dbReference type="EC" id="2.7.8.-" evidence="9"/>
<gene>
    <name evidence="9" type="ORF">AB5J52_24800</name>
</gene>
<feature type="transmembrane region" description="Helical" evidence="8">
    <location>
        <begin position="6"/>
        <end position="27"/>
    </location>
</feature>
<dbReference type="RefSeq" id="WP_369223929.1">
    <property type="nucleotide sequence ID" value="NZ_CP163441.1"/>
</dbReference>
<reference evidence="9" key="1">
    <citation type="submission" date="2024-07" db="EMBL/GenBank/DDBJ databases">
        <authorList>
            <person name="Yu S.T."/>
        </authorList>
    </citation>
    <scope>NUCLEOTIDE SEQUENCE</scope>
    <source>
        <strain evidence="9">R39</strain>
    </source>
</reference>
<dbReference type="AlphaFoldDB" id="A0AB39QRZ7"/>
<feature type="transmembrane region" description="Helical" evidence="8">
    <location>
        <begin position="300"/>
        <end position="320"/>
    </location>
</feature>
<keyword evidence="4 8" id="KW-0812">Transmembrane</keyword>
<comment type="subcellular location">
    <subcellularLocation>
        <location evidence="1">Cell membrane</location>
        <topology evidence="1">Multi-pass membrane protein</topology>
    </subcellularLocation>
</comment>
<evidence type="ECO:0000256" key="8">
    <source>
        <dbReference type="SAM" id="Phobius"/>
    </source>
</evidence>
<evidence type="ECO:0000256" key="5">
    <source>
        <dbReference type="ARBA" id="ARBA00022989"/>
    </source>
</evidence>
<keyword evidence="5 8" id="KW-1133">Transmembrane helix</keyword>
<dbReference type="GO" id="GO:0016780">
    <property type="term" value="F:phosphotransferase activity, for other substituted phosphate groups"/>
    <property type="evidence" value="ECO:0007669"/>
    <property type="project" value="InterPro"/>
</dbReference>
<dbReference type="InterPro" id="IPR000715">
    <property type="entry name" value="Glycosyl_transferase_4"/>
</dbReference>
<feature type="compositionally biased region" description="Low complexity" evidence="7">
    <location>
        <begin position="340"/>
        <end position="350"/>
    </location>
</feature>
<evidence type="ECO:0000256" key="1">
    <source>
        <dbReference type="ARBA" id="ARBA00004651"/>
    </source>
</evidence>
<keyword evidence="6 8" id="KW-0472">Membrane</keyword>
<feature type="transmembrane region" description="Helical" evidence="8">
    <location>
        <begin position="97"/>
        <end position="113"/>
    </location>
</feature>
<evidence type="ECO:0000256" key="3">
    <source>
        <dbReference type="ARBA" id="ARBA00022679"/>
    </source>
</evidence>
<feature type="transmembrane region" description="Helical" evidence="8">
    <location>
        <begin position="223"/>
        <end position="246"/>
    </location>
</feature>
<dbReference type="GO" id="GO:0044038">
    <property type="term" value="P:cell wall macromolecule biosynthetic process"/>
    <property type="evidence" value="ECO:0007669"/>
    <property type="project" value="TreeGrafter"/>
</dbReference>
<protein>
    <submittedName>
        <fullName evidence="9">MraY family glycosyltransferase</fullName>
        <ecNumber evidence="9">2.7.8.-</ecNumber>
    </submittedName>
</protein>
<dbReference type="GO" id="GO:0005886">
    <property type="term" value="C:plasma membrane"/>
    <property type="evidence" value="ECO:0007669"/>
    <property type="project" value="UniProtKB-SubCell"/>
</dbReference>
<dbReference type="PANTHER" id="PTHR22926">
    <property type="entry name" value="PHOSPHO-N-ACETYLMURAMOYL-PENTAPEPTIDE-TRANSFERASE"/>
    <property type="match status" value="1"/>
</dbReference>
<dbReference type="EMBL" id="CP163441">
    <property type="protein sequence ID" value="XDQ45212.1"/>
    <property type="molecule type" value="Genomic_DNA"/>
</dbReference>
<feature type="transmembrane region" description="Helical" evidence="8">
    <location>
        <begin position="119"/>
        <end position="136"/>
    </location>
</feature>
<feature type="compositionally biased region" description="Polar residues" evidence="7">
    <location>
        <begin position="351"/>
        <end position="363"/>
    </location>
</feature>
<organism evidence="9">
    <name type="scientific">Streptomyces sp. R39</name>
    <dbReference type="NCBI Taxonomy" id="3238631"/>
    <lineage>
        <taxon>Bacteria</taxon>
        <taxon>Bacillati</taxon>
        <taxon>Actinomycetota</taxon>
        <taxon>Actinomycetes</taxon>
        <taxon>Kitasatosporales</taxon>
        <taxon>Streptomycetaceae</taxon>
        <taxon>Streptomyces</taxon>
    </lineage>
</organism>
<dbReference type="GO" id="GO:0009103">
    <property type="term" value="P:lipopolysaccharide biosynthetic process"/>
    <property type="evidence" value="ECO:0007669"/>
    <property type="project" value="TreeGrafter"/>
</dbReference>
<feature type="transmembrane region" description="Helical" evidence="8">
    <location>
        <begin position="39"/>
        <end position="59"/>
    </location>
</feature>
<sequence>MLYGIAAATTAFLLAAFLAALIRPCALRLGLLDRRRTRRVPALGGLAVAGATCLVAFAGDWTGVAPLGTGVGKLLAAGGAVALLGAAADVWRLKTRFLLFGTAVAAACVVPYGESGMAGGLLGAGWIAFVAVAFKGLDHADGLAGTVGVVTAFGAGACAAAEVMDGLAALLSVLAAALTGFLMHNWAPARIALGAAGSLFTGFVLAAAALVTRTGYDPAAGAGVLFALTAVASADVLLVVLSRLLAGRPVLRRGPDHLAHRLRRLGLTSQGATVVLGAASFAGVLPAVLVHTGWTGPAAVTWAVGVTLAVVLGLLGVPVYGPRRATGAYTIGRQTVGKQTVRQQTVGRQTMGPQTVGRQTSGKHTVGRQAGTYGTRSTRAGQGMLAPDA</sequence>
<evidence type="ECO:0000256" key="7">
    <source>
        <dbReference type="SAM" id="MobiDB-lite"/>
    </source>
</evidence>
<feature type="transmembrane region" description="Helical" evidence="8">
    <location>
        <begin position="71"/>
        <end position="90"/>
    </location>
</feature>
<accession>A0AB39QRZ7</accession>
<keyword evidence="3 9" id="KW-0808">Transferase</keyword>
<proteinExistence type="predicted"/>
<evidence type="ECO:0000256" key="6">
    <source>
        <dbReference type="ARBA" id="ARBA00023136"/>
    </source>
</evidence>
<evidence type="ECO:0000256" key="4">
    <source>
        <dbReference type="ARBA" id="ARBA00022692"/>
    </source>
</evidence>
<dbReference type="Pfam" id="PF00953">
    <property type="entry name" value="Glycos_transf_4"/>
    <property type="match status" value="1"/>
</dbReference>
<feature type="transmembrane region" description="Helical" evidence="8">
    <location>
        <begin position="267"/>
        <end position="288"/>
    </location>
</feature>
<keyword evidence="2" id="KW-1003">Cell membrane</keyword>